<dbReference type="GO" id="GO:0005886">
    <property type="term" value="C:plasma membrane"/>
    <property type="evidence" value="ECO:0007669"/>
    <property type="project" value="TreeGrafter"/>
</dbReference>
<organism evidence="8 9">
    <name type="scientific">Pichia kluyveri</name>
    <name type="common">Yeast</name>
    <dbReference type="NCBI Taxonomy" id="36015"/>
    <lineage>
        <taxon>Eukaryota</taxon>
        <taxon>Fungi</taxon>
        <taxon>Dikarya</taxon>
        <taxon>Ascomycota</taxon>
        <taxon>Saccharomycotina</taxon>
        <taxon>Pichiomycetes</taxon>
        <taxon>Pichiales</taxon>
        <taxon>Pichiaceae</taxon>
        <taxon>Pichia</taxon>
    </lineage>
</organism>
<dbReference type="InterPro" id="IPR020846">
    <property type="entry name" value="MFS_dom"/>
</dbReference>
<evidence type="ECO:0000259" key="7">
    <source>
        <dbReference type="PROSITE" id="PS50850"/>
    </source>
</evidence>
<feature type="transmembrane region" description="Helical" evidence="6">
    <location>
        <begin position="167"/>
        <end position="186"/>
    </location>
</feature>
<feature type="transmembrane region" description="Helical" evidence="6">
    <location>
        <begin position="198"/>
        <end position="220"/>
    </location>
</feature>
<feature type="transmembrane region" description="Helical" evidence="6">
    <location>
        <begin position="337"/>
        <end position="357"/>
    </location>
</feature>
<keyword evidence="5 6" id="KW-0472">Membrane</keyword>
<dbReference type="PRINTS" id="PR01036">
    <property type="entry name" value="TCRTETB"/>
</dbReference>
<keyword evidence="4 6" id="KW-1133">Transmembrane helix</keyword>
<feature type="domain" description="Major facilitator superfamily (MFS) profile" evidence="7">
    <location>
        <begin position="44"/>
        <end position="534"/>
    </location>
</feature>
<feature type="transmembrane region" description="Helical" evidence="6">
    <location>
        <begin position="232"/>
        <end position="252"/>
    </location>
</feature>
<evidence type="ECO:0000256" key="4">
    <source>
        <dbReference type="ARBA" id="ARBA00022989"/>
    </source>
</evidence>
<evidence type="ECO:0000256" key="3">
    <source>
        <dbReference type="ARBA" id="ARBA00022692"/>
    </source>
</evidence>
<feature type="transmembrane region" description="Helical" evidence="6">
    <location>
        <begin position="369"/>
        <end position="390"/>
    </location>
</feature>
<protein>
    <submittedName>
        <fullName evidence="8">Siderophore transporter</fullName>
    </submittedName>
</protein>
<feature type="transmembrane region" description="Helical" evidence="6">
    <location>
        <begin position="134"/>
        <end position="155"/>
    </location>
</feature>
<dbReference type="SUPFAM" id="SSF103473">
    <property type="entry name" value="MFS general substrate transporter"/>
    <property type="match status" value="1"/>
</dbReference>
<evidence type="ECO:0000313" key="9">
    <source>
        <dbReference type="Proteomes" id="UP001378960"/>
    </source>
</evidence>
<accession>A0AAV5R5T1</accession>
<comment type="similarity">
    <text evidence="2">Belongs to the major facilitator superfamily.</text>
</comment>
<feature type="transmembrane region" description="Helical" evidence="6">
    <location>
        <begin position="304"/>
        <end position="325"/>
    </location>
</feature>
<dbReference type="AlphaFoldDB" id="A0AAV5R5T1"/>
<dbReference type="PROSITE" id="PS50850">
    <property type="entry name" value="MFS"/>
    <property type="match status" value="1"/>
</dbReference>
<proteinExistence type="inferred from homology"/>
<evidence type="ECO:0000256" key="1">
    <source>
        <dbReference type="ARBA" id="ARBA00004141"/>
    </source>
</evidence>
<dbReference type="InterPro" id="IPR011701">
    <property type="entry name" value="MFS"/>
</dbReference>
<evidence type="ECO:0000313" key="8">
    <source>
        <dbReference type="EMBL" id="GMM46859.1"/>
    </source>
</evidence>
<evidence type="ECO:0000256" key="6">
    <source>
        <dbReference type="SAM" id="Phobius"/>
    </source>
</evidence>
<keyword evidence="3 6" id="KW-0812">Transmembrane</keyword>
<dbReference type="Proteomes" id="UP001378960">
    <property type="component" value="Unassembled WGS sequence"/>
</dbReference>
<dbReference type="PANTHER" id="PTHR23501">
    <property type="entry name" value="MAJOR FACILITATOR SUPERFAMILY"/>
    <property type="match status" value="1"/>
</dbReference>
<reference evidence="8 9" key="1">
    <citation type="journal article" date="2023" name="Elife">
        <title>Identification of key yeast species and microbe-microbe interactions impacting larval growth of Drosophila in the wild.</title>
        <authorList>
            <person name="Mure A."/>
            <person name="Sugiura Y."/>
            <person name="Maeda R."/>
            <person name="Honda K."/>
            <person name="Sakurai N."/>
            <person name="Takahashi Y."/>
            <person name="Watada M."/>
            <person name="Katoh T."/>
            <person name="Gotoh A."/>
            <person name="Gotoh Y."/>
            <person name="Taniguchi I."/>
            <person name="Nakamura K."/>
            <person name="Hayashi T."/>
            <person name="Katayama T."/>
            <person name="Uemura T."/>
            <person name="Hattori Y."/>
        </authorList>
    </citation>
    <scope>NUCLEOTIDE SEQUENCE [LARGE SCALE GENOMIC DNA]</scope>
    <source>
        <strain evidence="8 9">PK-24</strain>
    </source>
</reference>
<comment type="subcellular location">
    <subcellularLocation>
        <location evidence="1">Membrane</location>
        <topology evidence="1">Multi-pass membrane protein</topology>
    </subcellularLocation>
</comment>
<feature type="transmembrane region" description="Helical" evidence="6">
    <location>
        <begin position="402"/>
        <end position="420"/>
    </location>
</feature>
<feature type="transmembrane region" description="Helical" evidence="6">
    <location>
        <begin position="264"/>
        <end position="283"/>
    </location>
</feature>
<dbReference type="InterPro" id="IPR036259">
    <property type="entry name" value="MFS_trans_sf"/>
</dbReference>
<feature type="transmembrane region" description="Helical" evidence="6">
    <location>
        <begin position="511"/>
        <end position="529"/>
    </location>
</feature>
<feature type="transmembrane region" description="Helical" evidence="6">
    <location>
        <begin position="78"/>
        <end position="97"/>
    </location>
</feature>
<dbReference type="Pfam" id="PF07690">
    <property type="entry name" value="MFS_1"/>
    <property type="match status" value="1"/>
</dbReference>
<dbReference type="EMBL" id="BTGB01000005">
    <property type="protein sequence ID" value="GMM46859.1"/>
    <property type="molecule type" value="Genomic_DNA"/>
</dbReference>
<comment type="caution">
    <text evidence="8">The sequence shown here is derived from an EMBL/GenBank/DDBJ whole genome shotgun (WGS) entry which is preliminary data.</text>
</comment>
<dbReference type="PANTHER" id="PTHR23501:SF78">
    <property type="entry name" value="MAJOR FACILITATOR SUPERFAMILY (MFS) PROFILE DOMAIN-CONTAINING PROTEIN-RELATED"/>
    <property type="match status" value="1"/>
</dbReference>
<feature type="transmembrane region" description="Helical" evidence="6">
    <location>
        <begin position="41"/>
        <end position="66"/>
    </location>
</feature>
<dbReference type="Gene3D" id="1.20.1250.20">
    <property type="entry name" value="MFS general substrate transporter like domains"/>
    <property type="match status" value="2"/>
</dbReference>
<dbReference type="GO" id="GO:0022857">
    <property type="term" value="F:transmembrane transporter activity"/>
    <property type="evidence" value="ECO:0007669"/>
    <property type="project" value="InterPro"/>
</dbReference>
<name>A0AAV5R5T1_PICKL</name>
<evidence type="ECO:0000256" key="5">
    <source>
        <dbReference type="ARBA" id="ARBA00023136"/>
    </source>
</evidence>
<feature type="transmembrane region" description="Helical" evidence="6">
    <location>
        <begin position="441"/>
        <end position="460"/>
    </location>
</feature>
<sequence length="539" mass="59953">MEKSSSEDSIKEEKFTEVTKQEELAQKVADAHDNILSSKQIIIVFAAMATALFLSFVDQTSITVALPHIAKDLGAEKTISWAGTSSMISNTVFMVLFGRFSDIFSRKYTMIACMIILAFSDLACGLAQTPTQLYIFRGFCGIGNGGVTSLTMVIVSDIVTLEQRGKFQGILGACVGLGNAIGPFIASGFIQHQTWRKMYFTLFAIILPATLIIHFMVPYTKPVGNIMEKIKNVDYGGFLLSSIGIIFILIPVSGGGSSFEWNSALVIAMLTIGSISVVCFIIYEMKFARLPLIPIKLFYTNISLSLLLSQNLFFGICYYSAVYYYPYYFEVIRDYSVTLSSCYLLALVFPQSTISVIGGQFISRTKHYWHVVLFGYSSWMVAMGLLNLWTVDVRKGVNVGTLVLNGLGVGCIFQPTLVAAQAHSFKRDRATIISTRNVLRSFGGSVGLAISSTVIANTFLKNLKLTGSQYFNEEQLDYLKTQLYSRVDLSQYSFEQSEYLKSIYMDSLKKIFYIWMGCMAYCFVTNLLIRDKGLKPLDG</sequence>
<evidence type="ECO:0000256" key="2">
    <source>
        <dbReference type="ARBA" id="ARBA00008335"/>
    </source>
</evidence>
<keyword evidence="9" id="KW-1185">Reference proteome</keyword>
<gene>
    <name evidence="8" type="ORF">DAPK24_034340</name>
</gene>